<dbReference type="InterPro" id="IPR002563">
    <property type="entry name" value="Flavin_Rdtase-like_dom"/>
</dbReference>
<dbReference type="Pfam" id="PF01613">
    <property type="entry name" value="Flavin_Reduct"/>
    <property type="match status" value="1"/>
</dbReference>
<proteinExistence type="inferred from homology"/>
<keyword evidence="4" id="KW-1185">Reference proteome</keyword>
<dbReference type="RefSeq" id="WP_268047421.1">
    <property type="nucleotide sequence ID" value="NZ_JAPQES010000001.1"/>
</dbReference>
<reference evidence="3" key="1">
    <citation type="submission" date="2022-12" db="EMBL/GenBank/DDBJ databases">
        <authorList>
            <person name="Wang J."/>
        </authorList>
    </citation>
    <scope>NUCLEOTIDE SEQUENCE</scope>
    <source>
        <strain evidence="3">HY-42-06</strain>
    </source>
</reference>
<dbReference type="PANTHER" id="PTHR43567:SF5">
    <property type="entry name" value="HYPOTHETICAL CYTOSOLIC PROTEIN"/>
    <property type="match status" value="1"/>
</dbReference>
<organism evidence="3 4">
    <name type="scientific">Clostridium ganghwense</name>
    <dbReference type="NCBI Taxonomy" id="312089"/>
    <lineage>
        <taxon>Bacteria</taxon>
        <taxon>Bacillati</taxon>
        <taxon>Bacillota</taxon>
        <taxon>Clostridia</taxon>
        <taxon>Eubacteriales</taxon>
        <taxon>Clostridiaceae</taxon>
        <taxon>Clostridium</taxon>
    </lineage>
</organism>
<evidence type="ECO:0000313" key="4">
    <source>
        <dbReference type="Proteomes" id="UP001079657"/>
    </source>
</evidence>
<name>A0ABT4CJ69_9CLOT</name>
<protein>
    <submittedName>
        <fullName evidence="3">Flavin reductase family protein</fullName>
    </submittedName>
</protein>
<sequence>MAVNFTENLEKGMEYLHKRGAFLTTKVDDKVNTMTISWGSIGFEWNKPIFTVFVRKSRYTHQFVEKSGKFTVSIPVDDSMKEDLAFCGKKSGRDVNKFEECNLKIEEGKEINVPVVGECGLVYECRVVYKQDMDLNLIDEEIRKVKYSDEDIHTVYYGEIVACYLNK</sequence>
<dbReference type="Gene3D" id="2.30.110.10">
    <property type="entry name" value="Electron Transport, Fmn-binding Protein, Chain A"/>
    <property type="match status" value="1"/>
</dbReference>
<accession>A0ABT4CJ69</accession>
<dbReference type="SUPFAM" id="SSF50475">
    <property type="entry name" value="FMN-binding split barrel"/>
    <property type="match status" value="1"/>
</dbReference>
<comment type="similarity">
    <text evidence="1">Belongs to the flavoredoxin family.</text>
</comment>
<comment type="caution">
    <text evidence="3">The sequence shown here is derived from an EMBL/GenBank/DDBJ whole genome shotgun (WGS) entry which is preliminary data.</text>
</comment>
<evidence type="ECO:0000259" key="2">
    <source>
        <dbReference type="Pfam" id="PF01613"/>
    </source>
</evidence>
<dbReference type="PANTHER" id="PTHR43567">
    <property type="entry name" value="FLAVOREDOXIN-RELATED-RELATED"/>
    <property type="match status" value="1"/>
</dbReference>
<feature type="domain" description="Flavin reductase like" evidence="2">
    <location>
        <begin position="21"/>
        <end position="166"/>
    </location>
</feature>
<dbReference type="InterPro" id="IPR052174">
    <property type="entry name" value="Flavoredoxin"/>
</dbReference>
<gene>
    <name evidence="3" type="ORF">OXH55_00360</name>
</gene>
<evidence type="ECO:0000313" key="3">
    <source>
        <dbReference type="EMBL" id="MCY6369096.1"/>
    </source>
</evidence>
<dbReference type="Proteomes" id="UP001079657">
    <property type="component" value="Unassembled WGS sequence"/>
</dbReference>
<dbReference type="EMBL" id="JAPQES010000001">
    <property type="protein sequence ID" value="MCY6369096.1"/>
    <property type="molecule type" value="Genomic_DNA"/>
</dbReference>
<dbReference type="InterPro" id="IPR012349">
    <property type="entry name" value="Split_barrel_FMN-bd"/>
</dbReference>
<evidence type="ECO:0000256" key="1">
    <source>
        <dbReference type="ARBA" id="ARBA00038054"/>
    </source>
</evidence>